<organism evidence="4 5">
    <name type="scientific">Enterococcus faecium</name>
    <name type="common">Streptococcus faecium</name>
    <dbReference type="NCBI Taxonomy" id="1352"/>
    <lineage>
        <taxon>Bacteria</taxon>
        <taxon>Bacillati</taxon>
        <taxon>Bacillota</taxon>
        <taxon>Bacilli</taxon>
        <taxon>Lactobacillales</taxon>
        <taxon>Enterococcaceae</taxon>
        <taxon>Enterococcus</taxon>
    </lineage>
</organism>
<sequence length="221" mass="25620">MNIGEKIRTYRRNCNLTQKELGEKIGVSDKTISSWENSRTMPDLEMLSLLHQTLGLPIDFPSIESATESIEPTLPDEPLVIKKSYSSKQPFSLKKTLSFFLLVFCLVYLFLINYQYKNETIDRFNPFLKPQIGYTTLPVGYVDNSIEHWVCNDIFGHGTWLSFHAGEVEKEKNHAVIKHKGKHVMNVRLLTWEAIPSDYQEILSQDYDDALKRTPQEPDRH</sequence>
<dbReference type="AlphaFoldDB" id="A0A132P7P0"/>
<evidence type="ECO:0000313" key="5">
    <source>
        <dbReference type="Proteomes" id="UP000070452"/>
    </source>
</evidence>
<dbReference type="GO" id="GO:0003677">
    <property type="term" value="F:DNA binding"/>
    <property type="evidence" value="ECO:0007669"/>
    <property type="project" value="UniProtKB-KW"/>
</dbReference>
<feature type="domain" description="HTH cro/C1-type" evidence="3">
    <location>
        <begin position="7"/>
        <end position="61"/>
    </location>
</feature>
<dbReference type="SUPFAM" id="SSF47413">
    <property type="entry name" value="lambda repressor-like DNA-binding domains"/>
    <property type="match status" value="1"/>
</dbReference>
<keyword evidence="2" id="KW-0472">Membrane</keyword>
<dbReference type="InterPro" id="IPR010982">
    <property type="entry name" value="Lambda_DNA-bd_dom_sf"/>
</dbReference>
<comment type="caution">
    <text evidence="4">The sequence shown here is derived from an EMBL/GenBank/DDBJ whole genome shotgun (WGS) entry which is preliminary data.</text>
</comment>
<reference evidence="4 5" key="1">
    <citation type="submission" date="2016-01" db="EMBL/GenBank/DDBJ databases">
        <title>Molecular Mechanisms for transfer of large genomic segments between Enterococcus faecium strains.</title>
        <authorList>
            <person name="Garcia-Solache M.A."/>
            <person name="Lebreton F."/>
            <person name="Mclaughlin R.E."/>
            <person name="Whiteaker J.D."/>
            <person name="Gilmore M.S."/>
            <person name="Rice L.B."/>
        </authorList>
    </citation>
    <scope>NUCLEOTIDE SEQUENCE [LARGE SCALE GENOMIC DNA]</scope>
    <source>
        <strain evidence="4 5">D344RRF x C68</strain>
    </source>
</reference>
<accession>A0A132P7P0</accession>
<name>A0A132P7P0_ENTFC</name>
<dbReference type="EMBL" id="LRHK01000001">
    <property type="protein sequence ID" value="KWX18345.1"/>
    <property type="molecule type" value="Genomic_DNA"/>
</dbReference>
<dbReference type="Gene3D" id="1.10.260.40">
    <property type="entry name" value="lambda repressor-like DNA-binding domains"/>
    <property type="match status" value="1"/>
</dbReference>
<dbReference type="Pfam" id="PF01381">
    <property type="entry name" value="HTH_3"/>
    <property type="match status" value="1"/>
</dbReference>
<evidence type="ECO:0000313" key="4">
    <source>
        <dbReference type="EMBL" id="KWX18345.1"/>
    </source>
</evidence>
<keyword evidence="2" id="KW-0812">Transmembrane</keyword>
<proteinExistence type="predicted"/>
<keyword evidence="2" id="KW-1133">Transmembrane helix</keyword>
<dbReference type="PANTHER" id="PTHR46558">
    <property type="entry name" value="TRACRIPTIONAL REGULATORY PROTEIN-RELATED-RELATED"/>
    <property type="match status" value="1"/>
</dbReference>
<dbReference type="SMART" id="SM00530">
    <property type="entry name" value="HTH_XRE"/>
    <property type="match status" value="1"/>
</dbReference>
<dbReference type="RefSeq" id="WP_002317968.1">
    <property type="nucleotide sequence ID" value="NZ_CP072894.1"/>
</dbReference>
<dbReference type="InterPro" id="IPR001387">
    <property type="entry name" value="Cro/C1-type_HTH"/>
</dbReference>
<feature type="transmembrane region" description="Helical" evidence="2">
    <location>
        <begin position="97"/>
        <end position="116"/>
    </location>
</feature>
<evidence type="ECO:0000256" key="2">
    <source>
        <dbReference type="SAM" id="Phobius"/>
    </source>
</evidence>
<protein>
    <submittedName>
        <fullName evidence="4">DNA-binding protein</fullName>
    </submittedName>
</protein>
<dbReference type="PROSITE" id="PS50943">
    <property type="entry name" value="HTH_CROC1"/>
    <property type="match status" value="1"/>
</dbReference>
<keyword evidence="1 4" id="KW-0238">DNA-binding</keyword>
<evidence type="ECO:0000259" key="3">
    <source>
        <dbReference type="PROSITE" id="PS50943"/>
    </source>
</evidence>
<gene>
    <name evidence="4" type="ORF">AWT83_07640</name>
</gene>
<dbReference type="Proteomes" id="UP000070452">
    <property type="component" value="Unassembled WGS sequence"/>
</dbReference>
<dbReference type="PANTHER" id="PTHR46558:SF11">
    <property type="entry name" value="HTH-TYPE TRANSCRIPTIONAL REGULATOR XRE"/>
    <property type="match status" value="1"/>
</dbReference>
<evidence type="ECO:0000256" key="1">
    <source>
        <dbReference type="ARBA" id="ARBA00023125"/>
    </source>
</evidence>
<dbReference type="CDD" id="cd00093">
    <property type="entry name" value="HTH_XRE"/>
    <property type="match status" value="1"/>
</dbReference>